<protein>
    <submittedName>
        <fullName evidence="2">Uncharacterized protein</fullName>
    </submittedName>
</protein>
<organism evidence="2 3">
    <name type="scientific">Ramlibacter tataouinensis (strain ATCC BAA-407 / DSM 14655 / LMG 21543 / TTB310)</name>
    <dbReference type="NCBI Taxonomy" id="365046"/>
    <lineage>
        <taxon>Bacteria</taxon>
        <taxon>Pseudomonadati</taxon>
        <taxon>Pseudomonadota</taxon>
        <taxon>Betaproteobacteria</taxon>
        <taxon>Burkholderiales</taxon>
        <taxon>Comamonadaceae</taxon>
        <taxon>Ramlibacter</taxon>
    </lineage>
</organism>
<evidence type="ECO:0000256" key="1">
    <source>
        <dbReference type="SAM" id="SignalP"/>
    </source>
</evidence>
<proteinExistence type="predicted"/>
<dbReference type="RefSeq" id="WP_013900807.1">
    <property type="nucleotide sequence ID" value="NC_015677.1"/>
</dbReference>
<reference evidence="3" key="1">
    <citation type="submission" date="2006-01" db="EMBL/GenBank/DDBJ databases">
        <title>Genome of the cyst-dividing bacterium Ramlibacter tataouinensis.</title>
        <authorList>
            <person name="Barakat M."/>
            <person name="Ortet P."/>
            <person name="De Luca G."/>
            <person name="Jourlin-Castelli C."/>
            <person name="Ansaldi M."/>
            <person name="Py B."/>
            <person name="Fichant G."/>
            <person name="Coutinho P."/>
            <person name="Voulhoux R."/>
            <person name="Bastien O."/>
            <person name="Roy S."/>
            <person name="Marechal E."/>
            <person name="Henrissat B."/>
            <person name="Quentin Y."/>
            <person name="Noirot P."/>
            <person name="Filloux A."/>
            <person name="Mejean V."/>
            <person name="DuBow M."/>
            <person name="Barras F."/>
            <person name="Heulin T."/>
        </authorList>
    </citation>
    <scope>NUCLEOTIDE SEQUENCE [LARGE SCALE GENOMIC DNA]</scope>
    <source>
        <strain evidence="3">ATCC BAA-407 / DSM 14655 / LMG 21543 / TTB310</strain>
    </source>
</reference>
<dbReference type="eggNOG" id="ENOG50332ID">
    <property type="taxonomic scope" value="Bacteria"/>
</dbReference>
<dbReference type="EMBL" id="CP000245">
    <property type="protein sequence ID" value="AEG92574.1"/>
    <property type="molecule type" value="Genomic_DNA"/>
</dbReference>
<feature type="signal peptide" evidence="1">
    <location>
        <begin position="1"/>
        <end position="22"/>
    </location>
</feature>
<gene>
    <name evidence="2" type="ordered locus">Rta_14830</name>
</gene>
<evidence type="ECO:0000313" key="2">
    <source>
        <dbReference type="EMBL" id="AEG92574.1"/>
    </source>
</evidence>
<keyword evidence="3" id="KW-1185">Reference proteome</keyword>
<accession>F5Y4A9</accession>
<dbReference type="HOGENOM" id="CLU_1625732_0_0_4"/>
<sequence>MKLLRLVFGGALGLAASQAALATCYTVYGPNSQVLYQAQTPPVDMSRPLHETLPRAYPGGHLVFDSANQCPVENVAGQPSALKAAVARAGGSTPLLTDRGTAEALGLPHTPLGNDVVVVPQRPANMRPGLNVMEGPGGAVVTEAYAPPVPGAGRTVMGGAPAR</sequence>
<dbReference type="STRING" id="365046.Rta_14830"/>
<dbReference type="OrthoDB" id="8904700at2"/>
<reference evidence="2 3" key="2">
    <citation type="journal article" date="2011" name="PLoS ONE">
        <title>The Cyst-Dividing Bacterium Ramlibacter tataouinensis TTB310 Genome Reveals a Well-Stocked Toolbox for Adaptation to a Desert Environment.</title>
        <authorList>
            <person name="De Luca G."/>
            <person name="Barakat M."/>
            <person name="Ortet P."/>
            <person name="Fochesato S."/>
            <person name="Jourlin-Castelli C."/>
            <person name="Ansaldi M."/>
            <person name="Py B."/>
            <person name="Fichant G."/>
            <person name="Coutinho P.M."/>
            <person name="Voulhoux R."/>
            <person name="Bastien O."/>
            <person name="Marechal E."/>
            <person name="Henrissat B."/>
            <person name="Quentin Y."/>
            <person name="Noirot P."/>
            <person name="Filloux A."/>
            <person name="Mejean V."/>
            <person name="Dubow M.S."/>
            <person name="Barras F."/>
            <person name="Barbe V."/>
            <person name="Weissenbach J."/>
            <person name="Mihalcescu I."/>
            <person name="Vermeglio A."/>
            <person name="Achouak W."/>
            <person name="Heulin T."/>
        </authorList>
    </citation>
    <scope>NUCLEOTIDE SEQUENCE [LARGE SCALE GENOMIC DNA]</scope>
    <source>
        <strain evidence="3">ATCC BAA-407 / DSM 14655 / LMG 21543 / TTB310</strain>
    </source>
</reference>
<dbReference type="AlphaFoldDB" id="F5Y4A9"/>
<dbReference type="KEGG" id="rta:Rta_14830"/>
<dbReference type="Proteomes" id="UP000008385">
    <property type="component" value="Chromosome"/>
</dbReference>
<name>F5Y4A9_RAMTT</name>
<feature type="chain" id="PRO_5003331373" evidence="1">
    <location>
        <begin position="23"/>
        <end position="163"/>
    </location>
</feature>
<evidence type="ECO:0000313" key="3">
    <source>
        <dbReference type="Proteomes" id="UP000008385"/>
    </source>
</evidence>
<dbReference type="PATRIC" id="fig|365046.3.peg.1513"/>
<keyword evidence="1" id="KW-0732">Signal</keyword>